<dbReference type="PANTHER" id="PTHR38447:SF1">
    <property type="entry name" value="RNA POLYMERASE-BINDING TRANSCRIPTION FACTOR CARD"/>
    <property type="match status" value="1"/>
</dbReference>
<dbReference type="SMART" id="SM01058">
    <property type="entry name" value="CarD_TRCF"/>
    <property type="match status" value="1"/>
</dbReference>
<evidence type="ECO:0000313" key="2">
    <source>
        <dbReference type="EMBL" id="OWZ84514.1"/>
    </source>
</evidence>
<dbReference type="OrthoDB" id="9786074at2"/>
<dbReference type="SUPFAM" id="SSF141259">
    <property type="entry name" value="CarD-like"/>
    <property type="match status" value="1"/>
</dbReference>
<feature type="domain" description="CarD-like/TRCF RNAP-interacting" evidence="1">
    <location>
        <begin position="1"/>
        <end position="111"/>
    </location>
</feature>
<dbReference type="Pfam" id="PF21095">
    <property type="entry name" value="CarD_C"/>
    <property type="match status" value="1"/>
</dbReference>
<dbReference type="AlphaFoldDB" id="A0A226C1N8"/>
<proteinExistence type="predicted"/>
<dbReference type="Proteomes" id="UP000214588">
    <property type="component" value="Unassembled WGS sequence"/>
</dbReference>
<dbReference type="InterPro" id="IPR036101">
    <property type="entry name" value="CarD-like/TRCF_RID_sf"/>
</dbReference>
<organism evidence="2 3">
    <name type="scientific">Natranaerobius trueperi</name>
    <dbReference type="NCBI Taxonomy" id="759412"/>
    <lineage>
        <taxon>Bacteria</taxon>
        <taxon>Bacillati</taxon>
        <taxon>Bacillota</taxon>
        <taxon>Clostridia</taxon>
        <taxon>Natranaerobiales</taxon>
        <taxon>Natranaerobiaceae</taxon>
        <taxon>Natranaerobius</taxon>
    </lineage>
</organism>
<evidence type="ECO:0000313" key="3">
    <source>
        <dbReference type="Proteomes" id="UP000214588"/>
    </source>
</evidence>
<dbReference type="Gene3D" id="2.40.10.170">
    <property type="match status" value="1"/>
</dbReference>
<dbReference type="GO" id="GO:0009303">
    <property type="term" value="P:rRNA transcription"/>
    <property type="evidence" value="ECO:0007669"/>
    <property type="project" value="TreeGrafter"/>
</dbReference>
<dbReference type="PANTHER" id="PTHR38447">
    <property type="entry name" value="TRANSCRIPTION FACTOR YDEB-RELATED"/>
    <property type="match status" value="1"/>
</dbReference>
<dbReference type="InterPro" id="IPR042215">
    <property type="entry name" value="CarD-like_C"/>
</dbReference>
<dbReference type="InterPro" id="IPR003711">
    <property type="entry name" value="CarD-like/TRCF_RID"/>
</dbReference>
<keyword evidence="3" id="KW-1185">Reference proteome</keyword>
<dbReference type="InterPro" id="IPR048792">
    <property type="entry name" value="CarD_C"/>
</dbReference>
<dbReference type="EMBL" id="NIQC01000004">
    <property type="protein sequence ID" value="OWZ84514.1"/>
    <property type="molecule type" value="Genomic_DNA"/>
</dbReference>
<reference evidence="2 3" key="1">
    <citation type="submission" date="2017-06" db="EMBL/GenBank/DDBJ databases">
        <title>Draft Genome Sequence of Natranaerobius trueperi halophilic, alkalithermophilic bacteria from soda lakes.</title>
        <authorList>
            <person name="Zhao B."/>
        </authorList>
    </citation>
    <scope>NUCLEOTIDE SEQUENCE [LARGE SCALE GENOMIC DNA]</scope>
    <source>
        <strain evidence="2 3">DSM 18760</strain>
    </source>
</reference>
<protein>
    <submittedName>
        <fullName evidence="2">CarD family transcriptional regulator</fullName>
    </submittedName>
</protein>
<evidence type="ECO:0000259" key="1">
    <source>
        <dbReference type="SMART" id="SM01058"/>
    </source>
</evidence>
<comment type="caution">
    <text evidence="2">The sequence shown here is derived from an EMBL/GenBank/DDBJ whole genome shotgun (WGS) entry which is preliminary data.</text>
</comment>
<dbReference type="Pfam" id="PF02559">
    <property type="entry name" value="CarD_TRCF_RID"/>
    <property type="match status" value="1"/>
</dbReference>
<dbReference type="InterPro" id="IPR052531">
    <property type="entry name" value="CarD-like_regulator"/>
</dbReference>
<gene>
    <name evidence="2" type="ORF">CDO51_03170</name>
</gene>
<dbReference type="RefSeq" id="WP_089022844.1">
    <property type="nucleotide sequence ID" value="NZ_NIQC01000004.1"/>
</dbReference>
<sequence length="161" mass="18361">MFKKGDKVVYPMHGAGVIEDIEEKEVLGKKHVYYIMRIPVGDMKVMIPKEKIDKIGLREIVTGEKIQKVWAILKDKEGAMSASWNQRYRANLEKIKTGDIFEVAEVVKNLVIRDTEKGLSTGEKKMLDNAKQILISELVLADEIDEDRALEELEDTLEKTS</sequence>
<name>A0A226C1N8_9FIRM</name>
<dbReference type="Gene3D" id="1.20.58.1290">
    <property type="entry name" value="CarD-like, C-terminal domain"/>
    <property type="match status" value="1"/>
</dbReference>
<accession>A0A226C1N8</accession>